<dbReference type="EMBL" id="JBHTCF010000031">
    <property type="protein sequence ID" value="MFC7310308.1"/>
    <property type="molecule type" value="Genomic_DNA"/>
</dbReference>
<dbReference type="PANTHER" id="PTHR13887">
    <property type="entry name" value="GLUTATHIONE S-TRANSFERASE KAPPA"/>
    <property type="match status" value="1"/>
</dbReference>
<feature type="domain" description="DSBA-like thioredoxin" evidence="1">
    <location>
        <begin position="5"/>
        <end position="192"/>
    </location>
</feature>
<dbReference type="SUPFAM" id="SSF52833">
    <property type="entry name" value="Thioredoxin-like"/>
    <property type="match status" value="1"/>
</dbReference>
<dbReference type="CDD" id="cd03024">
    <property type="entry name" value="DsbA_FrnE"/>
    <property type="match status" value="1"/>
</dbReference>
<dbReference type="Pfam" id="PF01323">
    <property type="entry name" value="DSBA"/>
    <property type="match status" value="1"/>
</dbReference>
<evidence type="ECO:0000259" key="1">
    <source>
        <dbReference type="Pfam" id="PF01323"/>
    </source>
</evidence>
<dbReference type="Proteomes" id="UP001596523">
    <property type="component" value="Unassembled WGS sequence"/>
</dbReference>
<organism evidence="2 3">
    <name type="scientific">Streptomyces monticola</name>
    <dbReference type="NCBI Taxonomy" id="2666263"/>
    <lineage>
        <taxon>Bacteria</taxon>
        <taxon>Bacillati</taxon>
        <taxon>Actinomycetota</taxon>
        <taxon>Actinomycetes</taxon>
        <taxon>Kitasatosporales</taxon>
        <taxon>Streptomycetaceae</taxon>
        <taxon>Streptomyces</taxon>
    </lineage>
</organism>
<dbReference type="InterPro" id="IPR001853">
    <property type="entry name" value="DSBA-like_thioredoxin_dom"/>
</dbReference>
<dbReference type="InterPro" id="IPR036249">
    <property type="entry name" value="Thioredoxin-like_sf"/>
</dbReference>
<reference evidence="3" key="1">
    <citation type="journal article" date="2019" name="Int. J. Syst. Evol. Microbiol.">
        <title>The Global Catalogue of Microorganisms (GCM) 10K type strain sequencing project: providing services to taxonomists for standard genome sequencing and annotation.</title>
        <authorList>
            <consortium name="The Broad Institute Genomics Platform"/>
            <consortium name="The Broad Institute Genome Sequencing Center for Infectious Disease"/>
            <person name="Wu L."/>
            <person name="Ma J."/>
        </authorList>
    </citation>
    <scope>NUCLEOTIDE SEQUENCE [LARGE SCALE GENOMIC DNA]</scope>
    <source>
        <strain evidence="3">SYNS20</strain>
    </source>
</reference>
<gene>
    <name evidence="2" type="ORF">ACFQVC_39615</name>
</gene>
<accession>A0ABW2JXS1</accession>
<dbReference type="PANTHER" id="PTHR13887:SF33">
    <property type="entry name" value="ISOMERASE"/>
    <property type="match status" value="1"/>
</dbReference>
<dbReference type="Gene3D" id="3.40.30.10">
    <property type="entry name" value="Glutaredoxin"/>
    <property type="match status" value="1"/>
</dbReference>
<proteinExistence type="predicted"/>
<sequence length="214" mass="23395">MTVSIKVWSDYVCPFCLLAEEPLRQAALGADAEIEWMPFELRPHPAPTLRPEGDYLRGAWQSSVYPLAERMGVAIRLPDVSPQPYTRLAFEGYQFARGHGLGQSYVPRMLRAFFHENRDIGDVDVLTRIAAELGLPAGEFRAALEQGTYSTAHRYALAAADQHRITSVPTVIVDGTHRIEGVPSVAGLRAAIDAARAKDTAPVRAGAARGSSPW</sequence>
<evidence type="ECO:0000313" key="2">
    <source>
        <dbReference type="EMBL" id="MFC7310308.1"/>
    </source>
</evidence>
<name>A0ABW2JXS1_9ACTN</name>
<dbReference type="RefSeq" id="WP_381840582.1">
    <property type="nucleotide sequence ID" value="NZ_JBHTCF010000031.1"/>
</dbReference>
<keyword evidence="3" id="KW-1185">Reference proteome</keyword>
<evidence type="ECO:0000313" key="3">
    <source>
        <dbReference type="Proteomes" id="UP001596523"/>
    </source>
</evidence>
<protein>
    <submittedName>
        <fullName evidence="2">DsbA family protein</fullName>
    </submittedName>
</protein>
<comment type="caution">
    <text evidence="2">The sequence shown here is derived from an EMBL/GenBank/DDBJ whole genome shotgun (WGS) entry which is preliminary data.</text>
</comment>